<dbReference type="SUPFAM" id="SSF102712">
    <property type="entry name" value="JAB1/MPN domain"/>
    <property type="match status" value="1"/>
</dbReference>
<keyword evidence="1" id="KW-0645">Protease</keyword>
<dbReference type="GO" id="GO:0006508">
    <property type="term" value="P:proteolysis"/>
    <property type="evidence" value="ECO:0007669"/>
    <property type="project" value="UniProtKB-KW"/>
</dbReference>
<protein>
    <recommendedName>
        <fullName evidence="6">JAB domain-containing protein</fullName>
    </recommendedName>
</protein>
<organism evidence="7 8">
    <name type="scientific">Microcystis aeruginosa Ma_QC_Ca_00000000_S207</name>
    <dbReference type="NCBI Taxonomy" id="2486251"/>
    <lineage>
        <taxon>Bacteria</taxon>
        <taxon>Bacillati</taxon>
        <taxon>Cyanobacteriota</taxon>
        <taxon>Cyanophyceae</taxon>
        <taxon>Oscillatoriophycideae</taxon>
        <taxon>Chroococcales</taxon>
        <taxon>Microcystaceae</taxon>
        <taxon>Microcystis</taxon>
    </lineage>
</organism>
<reference evidence="7 8" key="1">
    <citation type="submission" date="2019-01" db="EMBL/GenBank/DDBJ databases">
        <title>Coherence of Microcystis species and biogeography revealed through population genomics.</title>
        <authorList>
            <person name="Perez-Carrascal O.M."/>
            <person name="Terrat Y."/>
            <person name="Giani A."/>
            <person name="Fortin N."/>
            <person name="Tromas N."/>
            <person name="Shapiro B.J."/>
        </authorList>
    </citation>
    <scope>NUCLEOTIDE SEQUENCE [LARGE SCALE GENOMIC DNA]</scope>
    <source>
        <strain evidence="7">Ma_QC_Ca_00000000_S207</strain>
    </source>
</reference>
<evidence type="ECO:0000313" key="8">
    <source>
        <dbReference type="Proteomes" id="UP000320293"/>
    </source>
</evidence>
<keyword evidence="5" id="KW-0482">Metalloprotease</keyword>
<sequence>MVSIPSKKVILSERAYLAIIAETYERYKTETGGIFLGIRTPNIWYVIETLDPGPNSIFQPGYFEYDTAYVNHLSNKIARFYRESLELLGLWHRHPGSFDSFSSTDDGTNKKYASQNPDGAISALVNLDPTFRLTMYHVSNQPHTLSRPKYTKIPVDVGNQLIPEHLLAAKSVQDYFPSTKPAKKGRVNDSKSSRYFIGNLFSSIGKNIGEMFGDKQETGEPILNDTENNQLISYLERLIEVIEPELSYLENQVDYEYQIKRNNDQIKIYMQYRGEMSIYPSLLQWTFWLSKDNQPLVKVNDSKVNSYKPKIISLYINDEIKKNSGSII</sequence>
<keyword evidence="3" id="KW-0378">Hydrolase</keyword>
<gene>
    <name evidence="7" type="ORF">EWV91_00750</name>
</gene>
<evidence type="ECO:0000256" key="2">
    <source>
        <dbReference type="ARBA" id="ARBA00022723"/>
    </source>
</evidence>
<proteinExistence type="predicted"/>
<evidence type="ECO:0000256" key="3">
    <source>
        <dbReference type="ARBA" id="ARBA00022801"/>
    </source>
</evidence>
<dbReference type="GO" id="GO:0046872">
    <property type="term" value="F:metal ion binding"/>
    <property type="evidence" value="ECO:0007669"/>
    <property type="project" value="UniProtKB-KW"/>
</dbReference>
<keyword evidence="4" id="KW-0862">Zinc</keyword>
<dbReference type="Gene3D" id="3.40.140.10">
    <property type="entry name" value="Cytidine Deaminase, domain 2"/>
    <property type="match status" value="1"/>
</dbReference>
<evidence type="ECO:0000259" key="6">
    <source>
        <dbReference type="Pfam" id="PF14464"/>
    </source>
</evidence>
<dbReference type="AlphaFoldDB" id="A0A552G4V0"/>
<accession>A0A552G4V0</accession>
<comment type="caution">
    <text evidence="7">The sequence shown here is derived from an EMBL/GenBank/DDBJ whole genome shotgun (WGS) entry which is preliminary data.</text>
</comment>
<dbReference type="EMBL" id="SFBF01000016">
    <property type="protein sequence ID" value="TRU54008.1"/>
    <property type="molecule type" value="Genomic_DNA"/>
</dbReference>
<dbReference type="Pfam" id="PF14464">
    <property type="entry name" value="Prok-JAB"/>
    <property type="match status" value="1"/>
</dbReference>
<evidence type="ECO:0000256" key="1">
    <source>
        <dbReference type="ARBA" id="ARBA00022670"/>
    </source>
</evidence>
<dbReference type="InterPro" id="IPR028090">
    <property type="entry name" value="JAB_dom_prok"/>
</dbReference>
<keyword evidence="2" id="KW-0479">Metal-binding</keyword>
<feature type="domain" description="JAB" evidence="6">
    <location>
        <begin position="13"/>
        <end position="111"/>
    </location>
</feature>
<dbReference type="Proteomes" id="UP000320293">
    <property type="component" value="Unassembled WGS sequence"/>
</dbReference>
<dbReference type="GO" id="GO:0008237">
    <property type="term" value="F:metallopeptidase activity"/>
    <property type="evidence" value="ECO:0007669"/>
    <property type="project" value="UniProtKB-KW"/>
</dbReference>
<evidence type="ECO:0000256" key="5">
    <source>
        <dbReference type="ARBA" id="ARBA00023049"/>
    </source>
</evidence>
<evidence type="ECO:0000256" key="4">
    <source>
        <dbReference type="ARBA" id="ARBA00022833"/>
    </source>
</evidence>
<name>A0A552G4V0_MICAE</name>
<evidence type="ECO:0000313" key="7">
    <source>
        <dbReference type="EMBL" id="TRU54008.1"/>
    </source>
</evidence>